<sequence length="60" mass="6768">MLSATICRLLHDRWGVYWRVTGPTIAFGLAALRFWRSEMDPFTERSAAPKHPLPPTASAL</sequence>
<dbReference type="AlphaFoldDB" id="A0A9P4K2Y9"/>
<comment type="caution">
    <text evidence="2">The sequence shown here is derived from an EMBL/GenBank/DDBJ whole genome shotgun (WGS) entry which is preliminary data.</text>
</comment>
<keyword evidence="1" id="KW-0472">Membrane</keyword>
<evidence type="ECO:0000313" key="3">
    <source>
        <dbReference type="Proteomes" id="UP000800093"/>
    </source>
</evidence>
<evidence type="ECO:0000256" key="1">
    <source>
        <dbReference type="SAM" id="Phobius"/>
    </source>
</evidence>
<accession>A0A9P4K2Y9</accession>
<evidence type="ECO:0000313" key="2">
    <source>
        <dbReference type="EMBL" id="KAF2259165.1"/>
    </source>
</evidence>
<reference evidence="3" key="1">
    <citation type="journal article" date="2020" name="Stud. Mycol.">
        <title>101 Dothideomycetes genomes: A test case for predicting lifestyles and emergence of pathogens.</title>
        <authorList>
            <person name="Haridas S."/>
            <person name="Albert R."/>
            <person name="Binder M."/>
            <person name="Bloem J."/>
            <person name="LaButti K."/>
            <person name="Salamov A."/>
            <person name="Andreopoulos B."/>
            <person name="Baker S."/>
            <person name="Barry K."/>
            <person name="Bills G."/>
            <person name="Bluhm B."/>
            <person name="Cannon C."/>
            <person name="Castanera R."/>
            <person name="Culley D."/>
            <person name="Daum C."/>
            <person name="Ezra D."/>
            <person name="Gonzalez J."/>
            <person name="Henrissat B."/>
            <person name="Kuo A."/>
            <person name="Liang C."/>
            <person name="Lipzen A."/>
            <person name="Lutzoni F."/>
            <person name="Magnuson J."/>
            <person name="Mondo S."/>
            <person name="Nolan M."/>
            <person name="Ohm R."/>
            <person name="Pangilinan J."/>
            <person name="Park H.-J."/>
            <person name="Ramirez L."/>
            <person name="Alfaro M."/>
            <person name="Sun H."/>
            <person name="Tritt A."/>
            <person name="Yoshinaga Y."/>
            <person name="Zwiers L.-H."/>
            <person name="Turgeon B."/>
            <person name="Goodwin S."/>
            <person name="Spatafora J."/>
            <person name="Crous P."/>
            <person name="Grigoriev I."/>
        </authorList>
    </citation>
    <scope>NUCLEOTIDE SEQUENCE [LARGE SCALE GENOMIC DNA]</scope>
    <source>
        <strain evidence="3">CBS 304.66</strain>
    </source>
</reference>
<name>A0A9P4K2Y9_9PLEO</name>
<keyword evidence="1" id="KW-1133">Transmembrane helix</keyword>
<keyword evidence="1" id="KW-0812">Transmembrane</keyword>
<feature type="transmembrane region" description="Helical" evidence="1">
    <location>
        <begin position="16"/>
        <end position="35"/>
    </location>
</feature>
<proteinExistence type="predicted"/>
<protein>
    <submittedName>
        <fullName evidence="2">Uncharacterized protein</fullName>
    </submittedName>
</protein>
<gene>
    <name evidence="2" type="ORF">CC78DRAFT_537275</name>
</gene>
<dbReference type="Proteomes" id="UP000800093">
    <property type="component" value="Unassembled WGS sequence"/>
</dbReference>
<dbReference type="EMBL" id="ML986718">
    <property type="protein sequence ID" value="KAF2259165.1"/>
    <property type="molecule type" value="Genomic_DNA"/>
</dbReference>
<keyword evidence="3" id="KW-1185">Reference proteome</keyword>
<organism evidence="2 3">
    <name type="scientific">Lojkania enalia</name>
    <dbReference type="NCBI Taxonomy" id="147567"/>
    <lineage>
        <taxon>Eukaryota</taxon>
        <taxon>Fungi</taxon>
        <taxon>Dikarya</taxon>
        <taxon>Ascomycota</taxon>
        <taxon>Pezizomycotina</taxon>
        <taxon>Dothideomycetes</taxon>
        <taxon>Pleosporomycetidae</taxon>
        <taxon>Pleosporales</taxon>
        <taxon>Pleosporales incertae sedis</taxon>
        <taxon>Lojkania</taxon>
    </lineage>
</organism>